<dbReference type="Proteomes" id="UP000478052">
    <property type="component" value="Unassembled WGS sequence"/>
</dbReference>
<keyword evidence="2" id="KW-1185">Reference proteome</keyword>
<sequence length="63" mass="7218">NIGNPLLPRIQSYLNNRLQFIKVHGTSSDLTYYIPSGVPQGDDLSLLLFIFFINFVKNFFPLT</sequence>
<keyword evidence="1" id="KW-0695">RNA-directed DNA polymerase</keyword>
<dbReference type="GO" id="GO:0003964">
    <property type="term" value="F:RNA-directed DNA polymerase activity"/>
    <property type="evidence" value="ECO:0007669"/>
    <property type="project" value="UniProtKB-KW"/>
</dbReference>
<organism evidence="1 2">
    <name type="scientific">Aphis craccivora</name>
    <name type="common">Cowpea aphid</name>
    <dbReference type="NCBI Taxonomy" id="307492"/>
    <lineage>
        <taxon>Eukaryota</taxon>
        <taxon>Metazoa</taxon>
        <taxon>Ecdysozoa</taxon>
        <taxon>Arthropoda</taxon>
        <taxon>Hexapoda</taxon>
        <taxon>Insecta</taxon>
        <taxon>Pterygota</taxon>
        <taxon>Neoptera</taxon>
        <taxon>Paraneoptera</taxon>
        <taxon>Hemiptera</taxon>
        <taxon>Sternorrhyncha</taxon>
        <taxon>Aphidomorpha</taxon>
        <taxon>Aphidoidea</taxon>
        <taxon>Aphididae</taxon>
        <taxon>Aphidini</taxon>
        <taxon>Aphis</taxon>
        <taxon>Aphis</taxon>
    </lineage>
</organism>
<feature type="non-terminal residue" evidence="1">
    <location>
        <position position="1"/>
    </location>
</feature>
<keyword evidence="1" id="KW-0548">Nucleotidyltransferase</keyword>
<evidence type="ECO:0000313" key="2">
    <source>
        <dbReference type="Proteomes" id="UP000478052"/>
    </source>
</evidence>
<evidence type="ECO:0000313" key="1">
    <source>
        <dbReference type="EMBL" id="KAF0758052.1"/>
    </source>
</evidence>
<comment type="caution">
    <text evidence="1">The sequence shown here is derived from an EMBL/GenBank/DDBJ whole genome shotgun (WGS) entry which is preliminary data.</text>
</comment>
<reference evidence="1 2" key="1">
    <citation type="submission" date="2019-08" db="EMBL/GenBank/DDBJ databases">
        <title>Whole genome of Aphis craccivora.</title>
        <authorList>
            <person name="Voronova N.V."/>
            <person name="Shulinski R.S."/>
            <person name="Bandarenka Y.V."/>
            <person name="Zhorov D.G."/>
            <person name="Warner D."/>
        </authorList>
    </citation>
    <scope>NUCLEOTIDE SEQUENCE [LARGE SCALE GENOMIC DNA]</scope>
    <source>
        <strain evidence="1">180601</strain>
        <tissue evidence="1">Whole Body</tissue>
    </source>
</reference>
<accession>A0A6G0YL94</accession>
<protein>
    <submittedName>
        <fullName evidence="1">Reverse transcriptase domain-containing protein</fullName>
    </submittedName>
</protein>
<name>A0A6G0YL94_APHCR</name>
<dbReference type="AlphaFoldDB" id="A0A6G0YL94"/>
<dbReference type="EMBL" id="VUJU01003391">
    <property type="protein sequence ID" value="KAF0758052.1"/>
    <property type="molecule type" value="Genomic_DNA"/>
</dbReference>
<proteinExistence type="predicted"/>
<gene>
    <name evidence="1" type="ORF">FWK35_00024481</name>
</gene>
<keyword evidence="1" id="KW-0808">Transferase</keyword>